<dbReference type="InterPro" id="IPR001849">
    <property type="entry name" value="PH_domain"/>
</dbReference>
<dbReference type="GO" id="GO:0005934">
    <property type="term" value="C:cellular bud tip"/>
    <property type="evidence" value="ECO:0007669"/>
    <property type="project" value="TreeGrafter"/>
</dbReference>
<name>A0A8H2VHC6_9SACH</name>
<feature type="region of interest" description="Disordered" evidence="1">
    <location>
        <begin position="724"/>
        <end position="745"/>
    </location>
</feature>
<gene>
    <name evidence="3" type="ORF">KABA2_07S02024</name>
</gene>
<dbReference type="RefSeq" id="XP_041407523.1">
    <property type="nucleotide sequence ID" value="XM_041551589.1"/>
</dbReference>
<sequence length="995" mass="112583">MTLDSKQPSHILNDSKVLSELEHIHNDLINKSNLSKNNNKNKSKKVLNGANNANLIQALLNKDTFVSGDLEMMALFNTGLINTQNYKDDSDLLISMNEHLLDSCKQLNLTNKKLTADLGKLKNDDDTMTEIESLKKELTLLKQQLDSPSLLYLVSKAKSHNQTLLSDKDYNEMYSTIQNPSLNFLMEKAKPLDQLVVPVSECQALERKIESPSLLYLIQKAKGQGYTVISDTDYYNLQSSNEKPSLQYLKEKSESEYSHILLPNETYDEMTSNIESPSLLYLIQKAKSQKHTIISDKDYDMMYSTIKNPSLEFLTQRANELNQTMIPKSDFENLGGSIESPSLLYLIQKAKLQKHTIISDKDYKSLMDTCYSPSLLHLIEKAKVQGYVIISKEDYSWMYETTQSPSTEFLTTKAGEMGNTLISTSEYQEMKYNAKSPSLLYLIQKAKSQHYTIISDDDYNTMYSITESPSLSFIKEKATSLEQVVIPSDEYQAMQDVVTHPPLTFLSSMALLQGYQVIADDSYDQLKHPSLDKLEEIAKGNGYKMLSLQNQDGTAITFTEGSDVSEEALIEQAEKLDFVIVPKEKFAELNMKLENPILTKDQIIEQAKLNNIEIQDLVTQHKGVSHMNYDDEYDITQENICDDITNLRSSAKSYGMLCVPETSFVATSRDTTPDENNIVLLPKSYFNSLLENANLNLNDIHDDDLLREVETRRLQKPLVENFTAFSSPNTSNSDEERSITPSSKNYTTHVSTKVNVGTSGRNSINAIPSNGTTRRSLSISNFNLRSPRRGKGVRTSTSVDGAVSLAAMAYVGDSNNIVSAISQTVIGEFVYKYFNRLGSFGGGETRHKRYMWIHPYSLTLYWSESNPVVEDPWHRKTKGVSILSVQSVVDNTTGPTKLYNKSIVVTTREKKIKFTCVDKQRHDVWYNALKYLIQRNTDGIDLKDVFGNPNDELYSGNILSLPNEVHHNTNTSVMHSQTVRSRRSSRRSSLSKFLR</sequence>
<evidence type="ECO:0000259" key="2">
    <source>
        <dbReference type="SMART" id="SM00233"/>
    </source>
</evidence>
<dbReference type="SMART" id="SM00233">
    <property type="entry name" value="PH"/>
    <property type="match status" value="1"/>
</dbReference>
<dbReference type="PANTHER" id="PTHR28190:SF1">
    <property type="entry name" value="NUCLEAR MIGRATION PROTEIN NUM1"/>
    <property type="match status" value="1"/>
</dbReference>
<dbReference type="PANTHER" id="PTHR28190">
    <property type="entry name" value="NUCLEAR MIGRATION PROTEIN NUM1"/>
    <property type="match status" value="1"/>
</dbReference>
<evidence type="ECO:0000313" key="3">
    <source>
        <dbReference type="EMBL" id="CAB4255679.1"/>
    </source>
</evidence>
<feature type="region of interest" description="Disordered" evidence="1">
    <location>
        <begin position="971"/>
        <end position="995"/>
    </location>
</feature>
<dbReference type="GO" id="GO:0005739">
    <property type="term" value="C:mitochondrion"/>
    <property type="evidence" value="ECO:0007669"/>
    <property type="project" value="TreeGrafter"/>
</dbReference>
<organism evidence="3 4">
    <name type="scientific">Maudiozyma barnettii</name>
    <dbReference type="NCBI Taxonomy" id="61262"/>
    <lineage>
        <taxon>Eukaryota</taxon>
        <taxon>Fungi</taxon>
        <taxon>Dikarya</taxon>
        <taxon>Ascomycota</taxon>
        <taxon>Saccharomycotina</taxon>
        <taxon>Saccharomycetes</taxon>
        <taxon>Saccharomycetales</taxon>
        <taxon>Saccharomycetaceae</taxon>
        <taxon>Maudiozyma</taxon>
    </lineage>
</organism>
<dbReference type="GO" id="GO:0000226">
    <property type="term" value="P:microtubule cytoskeleton organization"/>
    <property type="evidence" value="ECO:0007669"/>
    <property type="project" value="TreeGrafter"/>
</dbReference>
<keyword evidence="4" id="KW-1185">Reference proteome</keyword>
<dbReference type="OrthoDB" id="2149224at2759"/>
<proteinExistence type="predicted"/>
<protein>
    <recommendedName>
        <fullName evidence="2">PH domain-containing protein</fullName>
    </recommendedName>
</protein>
<feature type="domain" description="PH" evidence="2">
    <location>
        <begin position="824"/>
        <end position="936"/>
    </location>
</feature>
<dbReference type="Pfam" id="PF12814">
    <property type="entry name" value="Mcp5_PH"/>
    <property type="match status" value="1"/>
</dbReference>
<comment type="caution">
    <text evidence="3">The sequence shown here is derived from an EMBL/GenBank/DDBJ whole genome shotgun (WGS) entry which is preliminary data.</text>
</comment>
<dbReference type="GO" id="GO:0015631">
    <property type="term" value="F:tubulin binding"/>
    <property type="evidence" value="ECO:0007669"/>
    <property type="project" value="TreeGrafter"/>
</dbReference>
<dbReference type="SUPFAM" id="SSF50729">
    <property type="entry name" value="PH domain-like"/>
    <property type="match status" value="1"/>
</dbReference>
<dbReference type="GO" id="GO:0005543">
    <property type="term" value="F:phospholipid binding"/>
    <property type="evidence" value="ECO:0007669"/>
    <property type="project" value="InterPro"/>
</dbReference>
<dbReference type="GeneID" id="64858736"/>
<evidence type="ECO:0000256" key="1">
    <source>
        <dbReference type="SAM" id="MobiDB-lite"/>
    </source>
</evidence>
<dbReference type="AlphaFoldDB" id="A0A8H2VHC6"/>
<dbReference type="Proteomes" id="UP000644660">
    <property type="component" value="Unassembled WGS sequence"/>
</dbReference>
<dbReference type="InterPro" id="IPR024774">
    <property type="entry name" value="PH_dom-Mcp5-type"/>
</dbReference>
<dbReference type="GO" id="GO:0032065">
    <property type="term" value="P:maintenance of protein location in cell cortex"/>
    <property type="evidence" value="ECO:0007669"/>
    <property type="project" value="InterPro"/>
</dbReference>
<accession>A0A8H2VHC6</accession>
<dbReference type="InterPro" id="IPR053005">
    <property type="entry name" value="Nuclear_Pos-Cytoskel_Interact"/>
</dbReference>
<evidence type="ECO:0000313" key="4">
    <source>
        <dbReference type="Proteomes" id="UP000644660"/>
    </source>
</evidence>
<dbReference type="EMBL" id="CAEFZW010000007">
    <property type="protein sequence ID" value="CAB4255679.1"/>
    <property type="molecule type" value="Genomic_DNA"/>
</dbReference>
<reference evidence="3 4" key="1">
    <citation type="submission" date="2020-05" db="EMBL/GenBank/DDBJ databases">
        <authorList>
            <person name="Casaregola S."/>
            <person name="Devillers H."/>
            <person name="Grondin C."/>
        </authorList>
    </citation>
    <scope>NUCLEOTIDE SEQUENCE [LARGE SCALE GENOMIC DNA]</scope>
    <source>
        <strain evidence="3 4">CLIB 1767</strain>
    </source>
</reference>
<dbReference type="GO" id="GO:0005938">
    <property type="term" value="C:cell cortex"/>
    <property type="evidence" value="ECO:0007669"/>
    <property type="project" value="InterPro"/>
</dbReference>